<protein>
    <recommendedName>
        <fullName evidence="1">Gliding motility-associated protein GldM first immunoglobulin-like domain-containing protein</fullName>
    </recommendedName>
</protein>
<name>A0A6J4LJZ0_9SPHI</name>
<dbReference type="AlphaFoldDB" id="A0A6J4LJZ0"/>
<sequence length="268" mass="29797">MRKAFCLQIVILTSFLIAGCERQQEDRAMQRMKTLRAMLVKLREVEMDEAEHQWYYAHDIVSKNGNRPADSALLGQAQHLLRQALEVIPQLSLDTLSQRLHQLDQQALLLGKATLYTRTKGISRYLDLLAEAPRDTAVAGALLAGLQAETARHTKVLLVAVARQLEDPSPNQLRLIPVVRVAPGSVREGAPCQVEVFLVDIFMPSPERQLAMYANGKPVPLENGVGKVQIKADGPPGRKTWEGKVTVQLANARDTNFYVQSSYVVLPE</sequence>
<feature type="domain" description="Gliding motility-associated protein GldM first immunoglobulin-like" evidence="1">
    <location>
        <begin position="205"/>
        <end position="266"/>
    </location>
</feature>
<dbReference type="InterPro" id="IPR048405">
    <property type="entry name" value="GldM_Ig-like-1"/>
</dbReference>
<dbReference type="PROSITE" id="PS51257">
    <property type="entry name" value="PROKAR_LIPOPROTEIN"/>
    <property type="match status" value="1"/>
</dbReference>
<evidence type="ECO:0000259" key="1">
    <source>
        <dbReference type="Pfam" id="PF21601"/>
    </source>
</evidence>
<dbReference type="Pfam" id="PF21601">
    <property type="entry name" value="GldM_2nd"/>
    <property type="match status" value="1"/>
</dbReference>
<reference evidence="2" key="1">
    <citation type="submission" date="2020-02" db="EMBL/GenBank/DDBJ databases">
        <authorList>
            <person name="Meier V. D."/>
        </authorList>
    </citation>
    <scope>NUCLEOTIDE SEQUENCE</scope>
    <source>
        <strain evidence="2">AVDCRST_MAG56</strain>
    </source>
</reference>
<accession>A0A6J4LJZ0</accession>
<evidence type="ECO:0000313" key="2">
    <source>
        <dbReference type="EMBL" id="CAA9334213.1"/>
    </source>
</evidence>
<gene>
    <name evidence="2" type="ORF">AVDCRST_MAG56-7559</name>
</gene>
<organism evidence="2">
    <name type="scientific">uncultured Cytophagales bacterium</name>
    <dbReference type="NCBI Taxonomy" id="158755"/>
    <lineage>
        <taxon>Bacteria</taxon>
        <taxon>Pseudomonadati</taxon>
        <taxon>Bacteroidota</taxon>
        <taxon>Sphingobacteriia</taxon>
        <taxon>Sphingobacteriales</taxon>
        <taxon>environmental samples</taxon>
    </lineage>
</organism>
<proteinExistence type="predicted"/>
<dbReference type="EMBL" id="CADCTQ010000634">
    <property type="protein sequence ID" value="CAA9334213.1"/>
    <property type="molecule type" value="Genomic_DNA"/>
</dbReference>